<comment type="similarity">
    <text evidence="2">Belongs to the polysaccharide deacetylase family.</text>
</comment>
<accession>A0A1I3L6W9</accession>
<reference evidence="7" key="1">
    <citation type="submission" date="2016-10" db="EMBL/GenBank/DDBJ databases">
        <authorList>
            <person name="Varghese N."/>
            <person name="Submissions S."/>
        </authorList>
    </citation>
    <scope>NUCLEOTIDE SEQUENCE [LARGE SCALE GENOMIC DNA]</scope>
    <source>
        <strain evidence="7">DSM 26471</strain>
    </source>
</reference>
<dbReference type="CDD" id="cd10916">
    <property type="entry name" value="CE4_PuuE_HpPgdA_like"/>
    <property type="match status" value="1"/>
</dbReference>
<feature type="domain" description="NodB homology" evidence="5">
    <location>
        <begin position="46"/>
        <end position="173"/>
    </location>
</feature>
<dbReference type="PANTHER" id="PTHR43123:SF1">
    <property type="entry name" value="POLYSACCHARIDE DEACETYLASE-RELATED"/>
    <property type="match status" value="1"/>
</dbReference>
<evidence type="ECO:0000256" key="3">
    <source>
        <dbReference type="ARBA" id="ARBA00020071"/>
    </source>
</evidence>
<dbReference type="AlphaFoldDB" id="A0A1I3L6W9"/>
<evidence type="ECO:0000256" key="1">
    <source>
        <dbReference type="ARBA" id="ARBA00003236"/>
    </source>
</evidence>
<evidence type="ECO:0000313" key="7">
    <source>
        <dbReference type="Proteomes" id="UP000199630"/>
    </source>
</evidence>
<name>A0A1I3L6W9_9RHOB</name>
<dbReference type="EMBL" id="FORH01000001">
    <property type="protein sequence ID" value="SFI80175.1"/>
    <property type="molecule type" value="Genomic_DNA"/>
</dbReference>
<comment type="function">
    <text evidence="1">Is involved in generating a small heat-stable compound (Nod), an acylated oligomer of N-acetylglucosamine, that stimulates mitosis in various plant protoplasts.</text>
</comment>
<evidence type="ECO:0000313" key="6">
    <source>
        <dbReference type="EMBL" id="SFI80175.1"/>
    </source>
</evidence>
<evidence type="ECO:0000256" key="4">
    <source>
        <dbReference type="ARBA" id="ARBA00032976"/>
    </source>
</evidence>
<dbReference type="Pfam" id="PF01522">
    <property type="entry name" value="Polysacc_deac_1"/>
    <property type="match status" value="1"/>
</dbReference>
<protein>
    <recommendedName>
        <fullName evidence="3">Chitooligosaccharide deacetylase</fullName>
    </recommendedName>
    <alternativeName>
        <fullName evidence="4">Nodulation protein B</fullName>
    </alternativeName>
</protein>
<evidence type="ECO:0000256" key="2">
    <source>
        <dbReference type="ARBA" id="ARBA00010973"/>
    </source>
</evidence>
<dbReference type="GO" id="GO:0005975">
    <property type="term" value="P:carbohydrate metabolic process"/>
    <property type="evidence" value="ECO:0007669"/>
    <property type="project" value="InterPro"/>
</dbReference>
<dbReference type="SUPFAM" id="SSF88713">
    <property type="entry name" value="Glycoside hydrolase/deacetylase"/>
    <property type="match status" value="1"/>
</dbReference>
<dbReference type="STRING" id="588602.SAMN04487991_0907"/>
<dbReference type="PANTHER" id="PTHR43123">
    <property type="entry name" value="POLYSACCHARIDE DEACETYLASE-RELATED"/>
    <property type="match status" value="1"/>
</dbReference>
<dbReference type="GO" id="GO:0016810">
    <property type="term" value="F:hydrolase activity, acting on carbon-nitrogen (but not peptide) bonds"/>
    <property type="evidence" value="ECO:0007669"/>
    <property type="project" value="InterPro"/>
</dbReference>
<dbReference type="Gene3D" id="3.20.20.370">
    <property type="entry name" value="Glycoside hydrolase/deacetylase"/>
    <property type="match status" value="1"/>
</dbReference>
<organism evidence="6 7">
    <name type="scientific">Celeribacter neptunius</name>
    <dbReference type="NCBI Taxonomy" id="588602"/>
    <lineage>
        <taxon>Bacteria</taxon>
        <taxon>Pseudomonadati</taxon>
        <taxon>Pseudomonadota</taxon>
        <taxon>Alphaproteobacteria</taxon>
        <taxon>Rhodobacterales</taxon>
        <taxon>Roseobacteraceae</taxon>
        <taxon>Celeribacter</taxon>
    </lineage>
</organism>
<dbReference type="OrthoDB" id="9787041at2"/>
<dbReference type="Proteomes" id="UP000199630">
    <property type="component" value="Unassembled WGS sequence"/>
</dbReference>
<gene>
    <name evidence="6" type="ORF">SAMN04487991_0907</name>
</gene>
<sequence length="312" mass="34589">MPWKDFYTTSDEIGMRDAQIRWPEGRSMALGLTVNLNPAGTGTGITAKDLAYPTWHYGINEGLDRFLALFEDLGIRATFATPALVAESYPDLMGRILTAGHEIAAQGLYGEDPALLEAGQEEEHMARATEVLTRVTGAKPKGWFALSRPDDRAATGCATDDTISLLKAQGYTYIGNGLADDAPYYWVSDAAKAEALLALPYYYHFDDTFFLMFPREGTGLERPQALLNNWRAEFRAQYRRGRYFNLCVSPARSAWGHRFANLAALLGEAMSHPGVWATTGAEIEAHWQQAHPKETALQLAPSIWQDFEDSLS</sequence>
<dbReference type="RefSeq" id="WP_090058031.1">
    <property type="nucleotide sequence ID" value="NZ_FORH01000001.1"/>
</dbReference>
<dbReference type="InterPro" id="IPR002509">
    <property type="entry name" value="NODB_dom"/>
</dbReference>
<keyword evidence="7" id="KW-1185">Reference proteome</keyword>
<evidence type="ECO:0000259" key="5">
    <source>
        <dbReference type="Pfam" id="PF01522"/>
    </source>
</evidence>
<proteinExistence type="inferred from homology"/>
<dbReference type="InterPro" id="IPR011330">
    <property type="entry name" value="Glyco_hydro/deAcase_b/a-brl"/>
</dbReference>